<dbReference type="GO" id="GO:0015562">
    <property type="term" value="F:efflux transmembrane transporter activity"/>
    <property type="evidence" value="ECO:0007669"/>
    <property type="project" value="TreeGrafter"/>
</dbReference>
<accession>C2MB66</accession>
<evidence type="ECO:0000259" key="4">
    <source>
        <dbReference type="Pfam" id="PF25954"/>
    </source>
</evidence>
<comment type="caution">
    <text evidence="6">The sequence shown here is derived from an EMBL/GenBank/DDBJ whole genome shotgun (WGS) entry which is preliminary data.</text>
</comment>
<dbReference type="InterPro" id="IPR058625">
    <property type="entry name" value="MdtA-like_BSH"/>
</dbReference>
<gene>
    <name evidence="6" type="ORF">PORUE0001_0112</name>
</gene>
<reference evidence="6 7" key="1">
    <citation type="submission" date="2009-04" db="EMBL/GenBank/DDBJ databases">
        <authorList>
            <person name="Sebastian Y."/>
            <person name="Madupu R."/>
            <person name="Durkin A.S."/>
            <person name="Torralba M."/>
            <person name="Methe B."/>
            <person name="Sutton G.G."/>
            <person name="Strausberg R.L."/>
            <person name="Nelson K.E."/>
        </authorList>
    </citation>
    <scope>NUCLEOTIDE SEQUENCE [LARGE SCALE GENOMIC DNA]</scope>
    <source>
        <strain evidence="6 7">60-3</strain>
    </source>
</reference>
<feature type="signal peptide" evidence="2">
    <location>
        <begin position="1"/>
        <end position="25"/>
    </location>
</feature>
<evidence type="ECO:0000256" key="2">
    <source>
        <dbReference type="SAM" id="SignalP"/>
    </source>
</evidence>
<protein>
    <submittedName>
        <fullName evidence="6">Efflux transporter, RND family, MFP subunit</fullName>
    </submittedName>
</protein>
<evidence type="ECO:0000259" key="3">
    <source>
        <dbReference type="Pfam" id="PF25917"/>
    </source>
</evidence>
<evidence type="ECO:0000259" key="5">
    <source>
        <dbReference type="Pfam" id="PF25989"/>
    </source>
</evidence>
<dbReference type="NCBIfam" id="TIGR01730">
    <property type="entry name" value="RND_mfp"/>
    <property type="match status" value="1"/>
</dbReference>
<dbReference type="Proteomes" id="UP000003303">
    <property type="component" value="Unassembled WGS sequence"/>
</dbReference>
<organism evidence="6 7">
    <name type="scientific">Porphyromonas uenonis 60-3</name>
    <dbReference type="NCBI Taxonomy" id="596327"/>
    <lineage>
        <taxon>Bacteria</taxon>
        <taxon>Pseudomonadati</taxon>
        <taxon>Bacteroidota</taxon>
        <taxon>Bacteroidia</taxon>
        <taxon>Bacteroidales</taxon>
        <taxon>Porphyromonadaceae</taxon>
        <taxon>Porphyromonas</taxon>
    </lineage>
</organism>
<dbReference type="eggNOG" id="COG0845">
    <property type="taxonomic scope" value="Bacteria"/>
</dbReference>
<feature type="domain" description="CusB-like beta-barrel" evidence="4">
    <location>
        <begin position="199"/>
        <end position="269"/>
    </location>
</feature>
<proteinExistence type="inferred from homology"/>
<sequence>MFLSIRTVAPIALSLALLSLTSCHSASKDGKTSFSHTIDSTDIKHVEVATVSVQTLPDLQEYTSTVEAKVTNQIAPQMASRIKRIYVEVGQQVSRGQLLAEMDHSQLEQARLQVEERKSALARIDELYKIGGISQSEWEATRRALTLAQTSYNNIKENTQLRSPISGVVTARNYDAGDMMSPQMPLLVVERVNPVVLRVNPSERYYGQMTKGMPVTITSESLPDETFAGKISLKYPTINPQTHTFTMEIEATNPERKLVPGQYARISINLGDKEYTVVPTESIVKQIGSAEQCVYIVRDGIAHRQVVLVERTIGKYTAISEGVSPGDVVVTTGASILSDQMPVQVSQAQQ</sequence>
<feature type="domain" description="Multidrug resistance protein MdtA-like barrel-sandwich hybrid" evidence="3">
    <location>
        <begin position="73"/>
        <end position="181"/>
    </location>
</feature>
<keyword evidence="7" id="KW-1185">Reference proteome</keyword>
<dbReference type="InterPro" id="IPR058792">
    <property type="entry name" value="Beta-barrel_RND_2"/>
</dbReference>
<dbReference type="PANTHER" id="PTHR30469">
    <property type="entry name" value="MULTIDRUG RESISTANCE PROTEIN MDTA"/>
    <property type="match status" value="1"/>
</dbReference>
<dbReference type="SUPFAM" id="SSF111369">
    <property type="entry name" value="HlyD-like secretion proteins"/>
    <property type="match status" value="1"/>
</dbReference>
<dbReference type="Pfam" id="PF25989">
    <property type="entry name" value="YknX_C"/>
    <property type="match status" value="1"/>
</dbReference>
<dbReference type="PROSITE" id="PS51257">
    <property type="entry name" value="PROKAR_LIPOPROTEIN"/>
    <property type="match status" value="1"/>
</dbReference>
<dbReference type="Gene3D" id="2.40.30.170">
    <property type="match status" value="1"/>
</dbReference>
<dbReference type="GO" id="GO:1990281">
    <property type="term" value="C:efflux pump complex"/>
    <property type="evidence" value="ECO:0007669"/>
    <property type="project" value="TreeGrafter"/>
</dbReference>
<dbReference type="InterPro" id="IPR058637">
    <property type="entry name" value="YknX-like_C"/>
</dbReference>
<evidence type="ECO:0000313" key="6">
    <source>
        <dbReference type="EMBL" id="EEK17027.1"/>
    </source>
</evidence>
<feature type="chain" id="PRO_5002916496" evidence="2">
    <location>
        <begin position="26"/>
        <end position="350"/>
    </location>
</feature>
<evidence type="ECO:0000256" key="1">
    <source>
        <dbReference type="ARBA" id="ARBA00009477"/>
    </source>
</evidence>
<dbReference type="Gene3D" id="2.40.50.100">
    <property type="match status" value="2"/>
</dbReference>
<dbReference type="PANTHER" id="PTHR30469:SF15">
    <property type="entry name" value="HLYD FAMILY OF SECRETION PROTEINS"/>
    <property type="match status" value="1"/>
</dbReference>
<dbReference type="OrthoDB" id="9798190at2"/>
<dbReference type="Pfam" id="PF25954">
    <property type="entry name" value="Beta-barrel_RND_2"/>
    <property type="match status" value="1"/>
</dbReference>
<dbReference type="STRING" id="596327.PORUE0001_0112"/>
<dbReference type="Pfam" id="PF25917">
    <property type="entry name" value="BSH_RND"/>
    <property type="match status" value="1"/>
</dbReference>
<dbReference type="AlphaFoldDB" id="C2MB66"/>
<dbReference type="RefSeq" id="WP_007365172.1">
    <property type="nucleotide sequence ID" value="NZ_ACLR01000120.1"/>
</dbReference>
<dbReference type="Gene3D" id="2.40.420.20">
    <property type="match status" value="1"/>
</dbReference>
<feature type="domain" description="YknX-like C-terminal permuted SH3-like" evidence="5">
    <location>
        <begin position="277"/>
        <end position="345"/>
    </location>
</feature>
<keyword evidence="2" id="KW-0732">Signal</keyword>
<comment type="similarity">
    <text evidence="1">Belongs to the membrane fusion protein (MFP) (TC 8.A.1) family.</text>
</comment>
<name>C2MB66_9PORP</name>
<evidence type="ECO:0000313" key="7">
    <source>
        <dbReference type="Proteomes" id="UP000003303"/>
    </source>
</evidence>
<dbReference type="EMBL" id="ACLR01000120">
    <property type="protein sequence ID" value="EEK17027.1"/>
    <property type="molecule type" value="Genomic_DNA"/>
</dbReference>
<dbReference type="InterPro" id="IPR006143">
    <property type="entry name" value="RND_pump_MFP"/>
</dbReference>